<organism evidence="1 2">
    <name type="scientific">Leucogyrophana mollusca</name>
    <dbReference type="NCBI Taxonomy" id="85980"/>
    <lineage>
        <taxon>Eukaryota</taxon>
        <taxon>Fungi</taxon>
        <taxon>Dikarya</taxon>
        <taxon>Basidiomycota</taxon>
        <taxon>Agaricomycotina</taxon>
        <taxon>Agaricomycetes</taxon>
        <taxon>Agaricomycetidae</taxon>
        <taxon>Boletales</taxon>
        <taxon>Boletales incertae sedis</taxon>
        <taxon>Leucogyrophana</taxon>
    </lineage>
</organism>
<proteinExistence type="predicted"/>
<gene>
    <name evidence="1" type="ORF">BV22DRAFT_460725</name>
</gene>
<protein>
    <submittedName>
        <fullName evidence="1">Uncharacterized protein</fullName>
    </submittedName>
</protein>
<evidence type="ECO:0000313" key="2">
    <source>
        <dbReference type="Proteomes" id="UP000790709"/>
    </source>
</evidence>
<comment type="caution">
    <text evidence="1">The sequence shown here is derived from an EMBL/GenBank/DDBJ whole genome shotgun (WGS) entry which is preliminary data.</text>
</comment>
<reference evidence="1" key="1">
    <citation type="journal article" date="2021" name="New Phytol.">
        <title>Evolutionary innovations through gain and loss of genes in the ectomycorrhizal Boletales.</title>
        <authorList>
            <person name="Wu G."/>
            <person name="Miyauchi S."/>
            <person name="Morin E."/>
            <person name="Kuo A."/>
            <person name="Drula E."/>
            <person name="Varga T."/>
            <person name="Kohler A."/>
            <person name="Feng B."/>
            <person name="Cao Y."/>
            <person name="Lipzen A."/>
            <person name="Daum C."/>
            <person name="Hundley H."/>
            <person name="Pangilinan J."/>
            <person name="Johnson J."/>
            <person name="Barry K."/>
            <person name="LaButti K."/>
            <person name="Ng V."/>
            <person name="Ahrendt S."/>
            <person name="Min B."/>
            <person name="Choi I.G."/>
            <person name="Park H."/>
            <person name="Plett J.M."/>
            <person name="Magnuson J."/>
            <person name="Spatafora J.W."/>
            <person name="Nagy L.G."/>
            <person name="Henrissat B."/>
            <person name="Grigoriev I.V."/>
            <person name="Yang Z.L."/>
            <person name="Xu J."/>
            <person name="Martin F.M."/>
        </authorList>
    </citation>
    <scope>NUCLEOTIDE SEQUENCE</scope>
    <source>
        <strain evidence="1">KUC20120723A-06</strain>
    </source>
</reference>
<accession>A0ACB8BI86</accession>
<dbReference type="EMBL" id="MU266409">
    <property type="protein sequence ID" value="KAH7925085.1"/>
    <property type="molecule type" value="Genomic_DNA"/>
</dbReference>
<name>A0ACB8BI86_9AGAM</name>
<keyword evidence="2" id="KW-1185">Reference proteome</keyword>
<evidence type="ECO:0000313" key="1">
    <source>
        <dbReference type="EMBL" id="KAH7925085.1"/>
    </source>
</evidence>
<dbReference type="Proteomes" id="UP000790709">
    <property type="component" value="Unassembled WGS sequence"/>
</dbReference>
<sequence>MHYQCQNCPDFHRVEIVCPRKEAEPINLVSPAIAASGDFSYMLPAVNAPYPSSPVIPDSNCPSPYQVAAQFREKVQAGQPCWQAASGQFPTAAQMGFSTPALILPHDVAPKTPQHQASPYHGPTGYPRSPRRNPAYLGVPYSSWASRVPSGGARAPSELLSPNSQSTALVHAPTWYTHAPDGLSYRKVRYNEDGTLKEVEEWFGSAHDNRGHPHDRQRT</sequence>